<reference evidence="6 8" key="1">
    <citation type="submission" date="2015-09" db="EMBL/GenBank/DDBJ databases">
        <authorList>
            <consortium name="Pathogen Informatics"/>
        </authorList>
    </citation>
    <scope>NUCLEOTIDE SEQUENCE [LARGE SCALE GENOMIC DNA]</scope>
    <source>
        <strain evidence="6 8">2789STDY5834939</strain>
    </source>
</reference>
<dbReference type="EMBL" id="CZBE01000006">
    <property type="protein sequence ID" value="CUP51136.1"/>
    <property type="molecule type" value="Genomic_DNA"/>
</dbReference>
<evidence type="ECO:0000313" key="6">
    <source>
        <dbReference type="EMBL" id="CUP51136.1"/>
    </source>
</evidence>
<evidence type="ECO:0000313" key="9">
    <source>
        <dbReference type="Proteomes" id="UP000260828"/>
    </source>
</evidence>
<comment type="similarity">
    <text evidence="1">Belongs to the ParA family.</text>
</comment>
<evidence type="ECO:0000256" key="3">
    <source>
        <dbReference type="ARBA" id="ARBA00062323"/>
    </source>
</evidence>
<dbReference type="SUPFAM" id="SSF52540">
    <property type="entry name" value="P-loop containing nucleoside triphosphate hydrolases"/>
    <property type="match status" value="1"/>
</dbReference>
<dbReference type="CDD" id="cd02042">
    <property type="entry name" value="ParAB_family"/>
    <property type="match status" value="1"/>
</dbReference>
<dbReference type="OrthoDB" id="9815116at2"/>
<evidence type="ECO:0000313" key="7">
    <source>
        <dbReference type="EMBL" id="RGE70215.1"/>
    </source>
</evidence>
<proteinExistence type="inferred from homology"/>
<name>A0A174NU79_9FIRM</name>
<dbReference type="PANTHER" id="PTHR13696">
    <property type="entry name" value="P-LOOP CONTAINING NUCLEOSIDE TRIPHOSPHATE HYDROLASE"/>
    <property type="match status" value="1"/>
</dbReference>
<dbReference type="InterPro" id="IPR050678">
    <property type="entry name" value="DNA_Partitioning_ATPase"/>
</dbReference>
<dbReference type="Gene3D" id="3.40.50.300">
    <property type="entry name" value="P-loop containing nucleotide triphosphate hydrolases"/>
    <property type="match status" value="1"/>
</dbReference>
<sequence length="256" mass="28420">MNKIICVSNQKGGVGKTTTTNALAMGLRHKGYRVLCVDFDPQGNLSFSLRADNRVELQNSIYQVLKGELKAVQAIQHTELADVITSNMMLSGIELEFTGKGREFLLSSALKSVEKLYDYILIDSPPALGVLTVNAFSASNVILMPVLSDLYSLQGIVQLNETIEHVRARNNPGLVNAGILLTRFNPRGQINNVIRETAADMAKTFNIPLLRTTIRTGVDLTKAQILRRDMIRYAPKSKAVQDYQRLLDELFERGVL</sequence>
<dbReference type="RefSeq" id="WP_006874877.1">
    <property type="nucleotide sequence ID" value="NZ_CAJFJR010000026.1"/>
</dbReference>
<dbReference type="EMBL" id="QVME01000001">
    <property type="protein sequence ID" value="RGE70215.1"/>
    <property type="molecule type" value="Genomic_DNA"/>
</dbReference>
<dbReference type="Proteomes" id="UP000095765">
    <property type="component" value="Unassembled WGS sequence"/>
</dbReference>
<dbReference type="AlphaFoldDB" id="A0A174NU79"/>
<organism evidence="6 8">
    <name type="scientific">Anaerotruncus colihominis</name>
    <dbReference type="NCBI Taxonomy" id="169435"/>
    <lineage>
        <taxon>Bacteria</taxon>
        <taxon>Bacillati</taxon>
        <taxon>Bacillota</taxon>
        <taxon>Clostridia</taxon>
        <taxon>Eubacteriales</taxon>
        <taxon>Oscillospiraceae</taxon>
        <taxon>Anaerotruncus</taxon>
    </lineage>
</organism>
<dbReference type="InterPro" id="IPR025669">
    <property type="entry name" value="AAA_dom"/>
</dbReference>
<dbReference type="PANTHER" id="PTHR13696:SF99">
    <property type="entry name" value="COBYRINIC ACID AC-DIAMIDE SYNTHASE"/>
    <property type="match status" value="1"/>
</dbReference>
<evidence type="ECO:0000313" key="8">
    <source>
        <dbReference type="Proteomes" id="UP000095765"/>
    </source>
</evidence>
<dbReference type="FunFam" id="3.40.50.300:FF:000285">
    <property type="entry name" value="Sporulation initiation inhibitor Soj"/>
    <property type="match status" value="1"/>
</dbReference>
<evidence type="ECO:0000259" key="5">
    <source>
        <dbReference type="Pfam" id="PF13614"/>
    </source>
</evidence>
<evidence type="ECO:0000256" key="4">
    <source>
        <dbReference type="ARBA" id="ARBA00071824"/>
    </source>
</evidence>
<evidence type="ECO:0000256" key="2">
    <source>
        <dbReference type="ARBA" id="ARBA00049360"/>
    </source>
</evidence>
<gene>
    <name evidence="6" type="primary">soj_1</name>
    <name evidence="7" type="ORF">DXC40_03965</name>
    <name evidence="6" type="ORF">ERS852551_01016</name>
</gene>
<comment type="subunit">
    <text evidence="3">Dimerizes in the presence of ATP but not ADP; ATP-binding is required for double-stranded (ds)DNA-binding. Interacts with DnaA.</text>
</comment>
<evidence type="ECO:0000256" key="1">
    <source>
        <dbReference type="ARBA" id="ARBA00006976"/>
    </source>
</evidence>
<reference evidence="7 9" key="2">
    <citation type="submission" date="2018-08" db="EMBL/GenBank/DDBJ databases">
        <title>A genome reference for cultivated species of the human gut microbiota.</title>
        <authorList>
            <person name="Zou Y."/>
            <person name="Xue W."/>
            <person name="Luo G."/>
        </authorList>
    </citation>
    <scope>NUCLEOTIDE SEQUENCE [LARGE SCALE GENOMIC DNA]</scope>
    <source>
        <strain evidence="7 9">TF05-12AC</strain>
    </source>
</reference>
<dbReference type="Pfam" id="PF13614">
    <property type="entry name" value="AAA_31"/>
    <property type="match status" value="1"/>
</dbReference>
<dbReference type="Proteomes" id="UP000260828">
    <property type="component" value="Unassembled WGS sequence"/>
</dbReference>
<protein>
    <recommendedName>
        <fullName evidence="4">Sporulation initiation inhibitor protein Soj</fullName>
    </recommendedName>
</protein>
<accession>A0A174NU79</accession>
<comment type="catalytic activity">
    <reaction evidence="2">
        <text>ATP + H2O = ADP + phosphate + H(+)</text>
        <dbReference type="Rhea" id="RHEA:13065"/>
        <dbReference type="ChEBI" id="CHEBI:15377"/>
        <dbReference type="ChEBI" id="CHEBI:15378"/>
        <dbReference type="ChEBI" id="CHEBI:30616"/>
        <dbReference type="ChEBI" id="CHEBI:43474"/>
        <dbReference type="ChEBI" id="CHEBI:456216"/>
    </reaction>
</comment>
<feature type="domain" description="AAA" evidence="5">
    <location>
        <begin position="3"/>
        <end position="174"/>
    </location>
</feature>
<dbReference type="InterPro" id="IPR027417">
    <property type="entry name" value="P-loop_NTPase"/>
</dbReference>